<comment type="cofactor">
    <cofactor evidence="1">
        <name>thiamine diphosphate</name>
        <dbReference type="ChEBI" id="CHEBI:58937"/>
    </cofactor>
</comment>
<dbReference type="PANTHER" id="PTHR43825:SF1">
    <property type="entry name" value="TRANSKETOLASE-LIKE PYRIMIDINE-BINDING DOMAIN-CONTAINING PROTEIN"/>
    <property type="match status" value="1"/>
</dbReference>
<dbReference type="InterPro" id="IPR051157">
    <property type="entry name" value="PDH/Transketolase"/>
</dbReference>
<proteinExistence type="inferred from homology"/>
<dbReference type="CDD" id="cd07033">
    <property type="entry name" value="TPP_PYR_DXS_TK_like"/>
    <property type="match status" value="1"/>
</dbReference>
<evidence type="ECO:0000313" key="6">
    <source>
        <dbReference type="Proteomes" id="UP000199086"/>
    </source>
</evidence>
<evidence type="ECO:0000256" key="3">
    <source>
        <dbReference type="ARBA" id="ARBA00023052"/>
    </source>
</evidence>
<reference evidence="5 6" key="1">
    <citation type="submission" date="2016-06" db="EMBL/GenBank/DDBJ databases">
        <authorList>
            <person name="Olsen C.W."/>
            <person name="Carey S."/>
            <person name="Hinshaw L."/>
            <person name="Karasin A.I."/>
        </authorList>
    </citation>
    <scope>NUCLEOTIDE SEQUENCE [LARGE SCALE GENOMIC DNA]</scope>
    <source>
        <strain evidence="5 6">LZ-22</strain>
    </source>
</reference>
<dbReference type="RefSeq" id="WP_092606700.1">
    <property type="nucleotide sequence ID" value="NZ_FMYF01000002.1"/>
</dbReference>
<organism evidence="5 6">
    <name type="scientific">Raineyella antarctica</name>
    <dbReference type="NCBI Taxonomy" id="1577474"/>
    <lineage>
        <taxon>Bacteria</taxon>
        <taxon>Bacillati</taxon>
        <taxon>Actinomycetota</taxon>
        <taxon>Actinomycetes</taxon>
        <taxon>Propionibacteriales</taxon>
        <taxon>Propionibacteriaceae</taxon>
        <taxon>Raineyella</taxon>
    </lineage>
</organism>
<evidence type="ECO:0000313" key="5">
    <source>
        <dbReference type="EMBL" id="SDB80552.1"/>
    </source>
</evidence>
<dbReference type="Pfam" id="PF02779">
    <property type="entry name" value="Transket_pyr"/>
    <property type="match status" value="1"/>
</dbReference>
<sequence>MKAQRNVWGEEILSLARSDDRVLVLDADLATSTQAVQVATELPDSFVELGIAEANMVGVAFGLTTLGYRPWLSTFGVFLTCRALDQIRMMVSQTNAPVRLAGAYAGLLNGSSGKTHQDIQDLATMRAMPNMTVLVPADEFELAAMMPWIADHDGPVYVRVARDAVEPVFDADYRFSPGRVHVLRQGDDVTLVSTGVQTSRVIEAAGLLAEDGIEAKVVHVSSLKPIDEDGLVEAIGASPLVVTVEEHSVHAGLGGLVAEILSGRGGPRVVRHGLEDRWSESAPNDFLLDKYGLSPRRVADRVAQALGARSHGPRVTAG</sequence>
<dbReference type="AlphaFoldDB" id="A0A1G6GEW1"/>
<dbReference type="STRING" id="1577474.GA0111570_102343"/>
<comment type="similarity">
    <text evidence="2">Belongs to the transketolase family.</text>
</comment>
<dbReference type="SUPFAM" id="SSF52518">
    <property type="entry name" value="Thiamin diphosphate-binding fold (THDP-binding)"/>
    <property type="match status" value="1"/>
</dbReference>
<dbReference type="GO" id="GO:0000287">
    <property type="term" value="F:magnesium ion binding"/>
    <property type="evidence" value="ECO:0007669"/>
    <property type="project" value="UniProtKB-ARBA"/>
</dbReference>
<evidence type="ECO:0000256" key="2">
    <source>
        <dbReference type="ARBA" id="ARBA00007131"/>
    </source>
</evidence>
<dbReference type="InterPro" id="IPR029061">
    <property type="entry name" value="THDP-binding"/>
</dbReference>
<dbReference type="Gene3D" id="3.40.50.970">
    <property type="match status" value="1"/>
</dbReference>
<evidence type="ECO:0000256" key="1">
    <source>
        <dbReference type="ARBA" id="ARBA00001964"/>
    </source>
</evidence>
<evidence type="ECO:0000259" key="4">
    <source>
        <dbReference type="SMART" id="SM00861"/>
    </source>
</evidence>
<gene>
    <name evidence="5" type="ORF">GA0111570_102343</name>
</gene>
<keyword evidence="3" id="KW-0786">Thiamine pyrophosphate</keyword>
<dbReference type="FunFam" id="3.40.50.970:FF:000129">
    <property type="entry name" value="Transketolase"/>
    <property type="match status" value="1"/>
</dbReference>
<keyword evidence="6" id="KW-1185">Reference proteome</keyword>
<dbReference type="OrthoDB" id="8732661at2"/>
<dbReference type="Proteomes" id="UP000199086">
    <property type="component" value="Unassembled WGS sequence"/>
</dbReference>
<dbReference type="SUPFAM" id="SSF52922">
    <property type="entry name" value="TK C-terminal domain-like"/>
    <property type="match status" value="1"/>
</dbReference>
<dbReference type="InterPro" id="IPR009014">
    <property type="entry name" value="Transketo_C/PFOR_II"/>
</dbReference>
<feature type="domain" description="Transketolase-like pyrimidine-binding" evidence="4">
    <location>
        <begin position="2"/>
        <end position="168"/>
    </location>
</feature>
<dbReference type="EMBL" id="FMYF01000002">
    <property type="protein sequence ID" value="SDB80552.1"/>
    <property type="molecule type" value="Genomic_DNA"/>
</dbReference>
<dbReference type="SMART" id="SM00861">
    <property type="entry name" value="Transket_pyr"/>
    <property type="match status" value="1"/>
</dbReference>
<dbReference type="InterPro" id="IPR005475">
    <property type="entry name" value="Transketolase-like_Pyr-bd"/>
</dbReference>
<dbReference type="Gene3D" id="3.40.50.920">
    <property type="match status" value="1"/>
</dbReference>
<accession>A0A1G6GEW1</accession>
<protein>
    <submittedName>
        <fullName evidence="5">Transketolase subunit B</fullName>
    </submittedName>
</protein>
<dbReference type="PANTHER" id="PTHR43825">
    <property type="entry name" value="PYRUVATE DEHYDROGENASE E1 COMPONENT"/>
    <property type="match status" value="1"/>
</dbReference>
<dbReference type="Pfam" id="PF02780">
    <property type="entry name" value="Transketolase_C"/>
    <property type="match status" value="1"/>
</dbReference>
<dbReference type="InterPro" id="IPR033248">
    <property type="entry name" value="Transketolase_C"/>
</dbReference>
<name>A0A1G6GEW1_9ACTN</name>